<dbReference type="InterPro" id="IPR019734">
    <property type="entry name" value="TPR_rpt"/>
</dbReference>
<feature type="domain" description="OmpA-like" evidence="2">
    <location>
        <begin position="222"/>
        <end position="300"/>
    </location>
</feature>
<comment type="caution">
    <text evidence="3">The sequence shown here is derived from an EMBL/GenBank/DDBJ whole genome shotgun (WGS) entry which is preliminary data.</text>
</comment>
<protein>
    <recommendedName>
        <fullName evidence="2">OmpA-like domain-containing protein</fullName>
    </recommendedName>
</protein>
<dbReference type="InterPro" id="IPR006665">
    <property type="entry name" value="OmpA-like"/>
</dbReference>
<evidence type="ECO:0000313" key="3">
    <source>
        <dbReference type="EMBL" id="EPR35067.1"/>
    </source>
</evidence>
<dbReference type="PROSITE" id="PS50005">
    <property type="entry name" value="TPR"/>
    <property type="match status" value="1"/>
</dbReference>
<dbReference type="Gene3D" id="1.25.40.10">
    <property type="entry name" value="Tetratricopeptide repeat domain"/>
    <property type="match status" value="2"/>
</dbReference>
<evidence type="ECO:0000259" key="2">
    <source>
        <dbReference type="Pfam" id="PF00691"/>
    </source>
</evidence>
<proteinExistence type="predicted"/>
<dbReference type="EMBL" id="ATHI01000005">
    <property type="protein sequence ID" value="EPR35067.1"/>
    <property type="molecule type" value="Genomic_DNA"/>
</dbReference>
<sequence>MRIHAPLLLLFPLLLALSGCAMVEGQYYLNTKRYDDGRAAFATRLAEEPDDPGLNYYMARFELAEDKPEAALPFIEKAVRLAPGNAEYRFWEGVTWWALMEPDKERAAYEKALALDSRHLPASLYLGHNMLDRGENAAALELYDRVLRLDPYEPQALFNKAVALERLDRDEEMRAVMLRYLEWYPDGAMARQGTRMLNRLGDFTWRNHLLGLRTVTLRAIEFSPNSATLTEDSRASLAVVGSIMSVKQDLRLHVVAFAEGDPALARQRALAVRDYVARMHPKVAPERLTPSWFGEAETITVDGRSFTKGHSVAIFTKVE</sequence>
<dbReference type="Proteomes" id="UP000014975">
    <property type="component" value="Unassembled WGS sequence"/>
</dbReference>
<dbReference type="Pfam" id="PF13432">
    <property type="entry name" value="TPR_16"/>
    <property type="match status" value="2"/>
</dbReference>
<dbReference type="SUPFAM" id="SSF48452">
    <property type="entry name" value="TPR-like"/>
    <property type="match status" value="1"/>
</dbReference>
<feature type="repeat" description="TPR" evidence="1">
    <location>
        <begin position="120"/>
        <end position="153"/>
    </location>
</feature>
<dbReference type="SMART" id="SM00028">
    <property type="entry name" value="TPR"/>
    <property type="match status" value="3"/>
</dbReference>
<evidence type="ECO:0000256" key="1">
    <source>
        <dbReference type="PROSITE-ProRule" id="PRU00339"/>
    </source>
</evidence>
<dbReference type="Gene3D" id="3.30.1330.60">
    <property type="entry name" value="OmpA-like domain"/>
    <property type="match status" value="1"/>
</dbReference>
<accession>S7TCZ3</accession>
<name>S7TCZ3_9BACT</name>
<dbReference type="OrthoDB" id="5430410at2"/>
<gene>
    <name evidence="3" type="ORF">dsat_2430</name>
</gene>
<keyword evidence="4" id="KW-1185">Reference proteome</keyword>
<dbReference type="InterPro" id="IPR011990">
    <property type="entry name" value="TPR-like_helical_dom_sf"/>
</dbReference>
<dbReference type="PANTHER" id="PTHR12558">
    <property type="entry name" value="CELL DIVISION CYCLE 16,23,27"/>
    <property type="match status" value="1"/>
</dbReference>
<dbReference type="PATRIC" id="fig|1121439.3.peg.824"/>
<dbReference type="RefSeq" id="WP_020886316.1">
    <property type="nucleotide sequence ID" value="NZ_ATHI01000005.1"/>
</dbReference>
<keyword evidence="1" id="KW-0802">TPR repeat</keyword>
<dbReference type="eggNOG" id="COG0457">
    <property type="taxonomic scope" value="Bacteria"/>
</dbReference>
<dbReference type="PANTHER" id="PTHR12558:SF13">
    <property type="entry name" value="CELL DIVISION CYCLE PROTEIN 27 HOMOLOG"/>
    <property type="match status" value="1"/>
</dbReference>
<evidence type="ECO:0000313" key="4">
    <source>
        <dbReference type="Proteomes" id="UP000014975"/>
    </source>
</evidence>
<dbReference type="SUPFAM" id="SSF103088">
    <property type="entry name" value="OmpA-like"/>
    <property type="match status" value="1"/>
</dbReference>
<dbReference type="InterPro" id="IPR036737">
    <property type="entry name" value="OmpA-like_sf"/>
</dbReference>
<dbReference type="PROSITE" id="PS51257">
    <property type="entry name" value="PROKAR_LIPOPROTEIN"/>
    <property type="match status" value="1"/>
</dbReference>
<dbReference type="AlphaFoldDB" id="S7TCZ3"/>
<organism evidence="3 4">
    <name type="scientific">Alkalidesulfovibrio alkalitolerans DSM 16529</name>
    <dbReference type="NCBI Taxonomy" id="1121439"/>
    <lineage>
        <taxon>Bacteria</taxon>
        <taxon>Pseudomonadati</taxon>
        <taxon>Thermodesulfobacteriota</taxon>
        <taxon>Desulfovibrionia</taxon>
        <taxon>Desulfovibrionales</taxon>
        <taxon>Desulfovibrionaceae</taxon>
        <taxon>Alkalidesulfovibrio</taxon>
    </lineage>
</organism>
<dbReference type="Pfam" id="PF00691">
    <property type="entry name" value="OmpA"/>
    <property type="match status" value="1"/>
</dbReference>
<dbReference type="STRING" id="1121439.dsat_2430"/>
<reference evidence="3 4" key="1">
    <citation type="journal article" date="2013" name="Genome Announc.">
        <title>Draft genome sequences for three mercury-methylating, sulfate-reducing bacteria.</title>
        <authorList>
            <person name="Brown S.D."/>
            <person name="Hurt R.A.Jr."/>
            <person name="Gilmour C.C."/>
            <person name="Elias D.A."/>
        </authorList>
    </citation>
    <scope>NUCLEOTIDE SEQUENCE [LARGE SCALE GENOMIC DNA]</scope>
    <source>
        <strain evidence="3 4">DSM 16529</strain>
    </source>
</reference>